<accession>A0A4D4KMS5</accession>
<dbReference type="SUPFAM" id="SSF53850">
    <property type="entry name" value="Periplasmic binding protein-like II"/>
    <property type="match status" value="1"/>
</dbReference>
<evidence type="ECO:0000313" key="2">
    <source>
        <dbReference type="Proteomes" id="UP000299290"/>
    </source>
</evidence>
<gene>
    <name evidence="1" type="ORF">SANT12839_081010</name>
</gene>
<evidence type="ECO:0000313" key="1">
    <source>
        <dbReference type="EMBL" id="GDY47219.1"/>
    </source>
</evidence>
<organism evidence="1 2">
    <name type="scientific">Streptomyces antimycoticus</name>
    <dbReference type="NCBI Taxonomy" id="68175"/>
    <lineage>
        <taxon>Bacteria</taxon>
        <taxon>Bacillati</taxon>
        <taxon>Actinomycetota</taxon>
        <taxon>Actinomycetes</taxon>
        <taxon>Kitasatosporales</taxon>
        <taxon>Streptomycetaceae</taxon>
        <taxon>Streptomyces</taxon>
        <taxon>Streptomyces violaceusniger group</taxon>
    </lineage>
</organism>
<dbReference type="Pfam" id="PF01547">
    <property type="entry name" value="SBP_bac_1"/>
    <property type="match status" value="1"/>
</dbReference>
<dbReference type="PANTHER" id="PTHR43649:SF30">
    <property type="entry name" value="ABC TRANSPORTER SUBSTRATE-BINDING PROTEIN"/>
    <property type="match status" value="1"/>
</dbReference>
<dbReference type="EMBL" id="BJHV01000001">
    <property type="protein sequence ID" value="GDY47219.1"/>
    <property type="molecule type" value="Genomic_DNA"/>
</dbReference>
<reference evidence="1 2" key="1">
    <citation type="journal article" date="2020" name="Int. J. Syst. Evol. Microbiol.">
        <title>Reclassification of Streptomyces castelarensis and Streptomyces sporoclivatus as later heterotypic synonyms of Streptomyces antimycoticus.</title>
        <authorList>
            <person name="Komaki H."/>
            <person name="Tamura T."/>
        </authorList>
    </citation>
    <scope>NUCLEOTIDE SEQUENCE [LARGE SCALE GENOMIC DNA]</scope>
    <source>
        <strain evidence="1 2">NBRC 12839</strain>
    </source>
</reference>
<keyword evidence="2" id="KW-1185">Reference proteome</keyword>
<dbReference type="Proteomes" id="UP000299290">
    <property type="component" value="Unassembled WGS sequence"/>
</dbReference>
<dbReference type="InterPro" id="IPR006311">
    <property type="entry name" value="TAT_signal"/>
</dbReference>
<dbReference type="AlphaFoldDB" id="A0A4D4KMS5"/>
<comment type="caution">
    <text evidence="1">The sequence shown here is derived from an EMBL/GenBank/DDBJ whole genome shotgun (WGS) entry which is preliminary data.</text>
</comment>
<dbReference type="InterPro" id="IPR006059">
    <property type="entry name" value="SBP"/>
</dbReference>
<dbReference type="PANTHER" id="PTHR43649">
    <property type="entry name" value="ARABINOSE-BINDING PROTEIN-RELATED"/>
    <property type="match status" value="1"/>
</dbReference>
<proteinExistence type="predicted"/>
<dbReference type="InterPro" id="IPR050490">
    <property type="entry name" value="Bact_solute-bd_prot1"/>
</dbReference>
<sequence>MAAADRGGHISTEHLEADMDAVGSGRGGLSRRGILRGGGALALTAAAGTAVAGCGTGLGVDSDGTVHIEVWHGQNGPSLKAFKRLVANFHRSHPGIRVDIGGGVLADDMLQKVMAGLVAQSPPDVAYIFGSDLASVARSPQLADMTSVVESQPVPWNQYWPAAREGVMVDGVVRAVPAVLDSLAVVCNKKLFREARLDLPAPGWTWQDFIAMARKLTDRGKGTFGTGWPGAGDEDTVWRLWPMIWDLGGEVIAQGRREIGFAGEPGVRSLDVLAALARDRSVYVDPKPGGEQMYQAFSTGRLGMVGTGPWQLPDIRQAKIDYHVVPLPGFHGRSVTISGPDTWSVFDNGSARLKAARTFIGWLMEPDQAYLWDSEAGSLPQSRPAERRPKWRKHAAEVPGLSVFTEVLQTARVRPVDRAYPKISMPFGEAITAVLLGKSTPAKALRRCADEANAAMAKVR</sequence>
<dbReference type="CDD" id="cd14748">
    <property type="entry name" value="PBP2_UgpB"/>
    <property type="match status" value="1"/>
</dbReference>
<name>A0A4D4KMS5_9ACTN</name>
<dbReference type="Gene3D" id="3.40.190.10">
    <property type="entry name" value="Periplasmic binding protein-like II"/>
    <property type="match status" value="1"/>
</dbReference>
<protein>
    <submittedName>
        <fullName evidence="1">ABC transporter substrate-binding protein</fullName>
    </submittedName>
</protein>
<dbReference type="PROSITE" id="PS51318">
    <property type="entry name" value="TAT"/>
    <property type="match status" value="1"/>
</dbReference>